<keyword evidence="3" id="KW-0998">Cell outer membrane</keyword>
<dbReference type="Pfam" id="PF00691">
    <property type="entry name" value="OmpA"/>
    <property type="match status" value="2"/>
</dbReference>
<proteinExistence type="predicted"/>
<dbReference type="Gene3D" id="3.30.1330.60">
    <property type="entry name" value="OmpA-like domain"/>
    <property type="match status" value="2"/>
</dbReference>
<evidence type="ECO:0000313" key="7">
    <source>
        <dbReference type="Proteomes" id="UP000271937"/>
    </source>
</evidence>
<reference evidence="6 7" key="1">
    <citation type="submission" date="2018-11" db="EMBL/GenBank/DDBJ databases">
        <title>Flavobacterium sp. nov., YIM 102600 draft genome.</title>
        <authorList>
            <person name="Li G."/>
            <person name="Jiang Y."/>
        </authorList>
    </citation>
    <scope>NUCLEOTIDE SEQUENCE [LARGE SCALE GENOMIC DNA]</scope>
    <source>
        <strain evidence="6 7">YIM 102600</strain>
    </source>
</reference>
<accession>A0A3P3WLW5</accession>
<dbReference type="OrthoDB" id="9782229at2"/>
<dbReference type="InterPro" id="IPR050330">
    <property type="entry name" value="Bact_OuterMem_StrucFunc"/>
</dbReference>
<dbReference type="SUPFAM" id="SSF103088">
    <property type="entry name" value="OmpA-like"/>
    <property type="match status" value="2"/>
</dbReference>
<dbReference type="Proteomes" id="UP000271937">
    <property type="component" value="Unassembled WGS sequence"/>
</dbReference>
<evidence type="ECO:0000259" key="5">
    <source>
        <dbReference type="PROSITE" id="PS51123"/>
    </source>
</evidence>
<keyword evidence="2 4" id="KW-0472">Membrane</keyword>
<dbReference type="AlphaFoldDB" id="A0A3P3WLW5"/>
<keyword evidence="7" id="KW-1185">Reference proteome</keyword>
<name>A0A3P3WLW5_9FLAO</name>
<dbReference type="PRINTS" id="PR01021">
    <property type="entry name" value="OMPADOMAIN"/>
</dbReference>
<evidence type="ECO:0000313" key="6">
    <source>
        <dbReference type="EMBL" id="RRJ94183.1"/>
    </source>
</evidence>
<dbReference type="EMBL" id="RQVR01000001">
    <property type="protein sequence ID" value="RRJ94183.1"/>
    <property type="molecule type" value="Genomic_DNA"/>
</dbReference>
<evidence type="ECO:0000256" key="1">
    <source>
        <dbReference type="ARBA" id="ARBA00004442"/>
    </source>
</evidence>
<gene>
    <name evidence="6" type="ORF">EG849_01550</name>
</gene>
<dbReference type="RefSeq" id="WP_125011325.1">
    <property type="nucleotide sequence ID" value="NZ_RQVR01000001.1"/>
</dbReference>
<organism evidence="6 7">
    <name type="scientific">Flavobacterium macacae</name>
    <dbReference type="NCBI Taxonomy" id="2488993"/>
    <lineage>
        <taxon>Bacteria</taxon>
        <taxon>Pseudomonadati</taxon>
        <taxon>Bacteroidota</taxon>
        <taxon>Flavobacteriia</taxon>
        <taxon>Flavobacteriales</taxon>
        <taxon>Flavobacteriaceae</taxon>
        <taxon>Flavobacterium</taxon>
    </lineage>
</organism>
<dbReference type="InterPro" id="IPR006664">
    <property type="entry name" value="OMP_bac"/>
</dbReference>
<evidence type="ECO:0000256" key="4">
    <source>
        <dbReference type="PROSITE-ProRule" id="PRU00473"/>
    </source>
</evidence>
<sequence length="272" mass="31401">MFRLIKILPLFIFGMLSAQEEVVHSVYFETAKFGISDAKVEEITKFVTEVDSARIESISIYGYCDDRGKEDYNFKLSNNRADAVKDKIVESGVKSKIIVTIEGRGRVLIEDDIDNLSEVRSKNRRVDIVMNFKEIPIEKLELPGVYSDVRKTHVIGDRIYLEKILFEKGSSKLTLKSKIELDRMARALHRYKNLEFEIQGHVCCTPPFHKEAIDKHTKKRKLSVNRAEAVYKYLVFKKIDKKRMTFKGYGNTQPMGNGADLDRRVELVITKI</sequence>
<feature type="domain" description="OmpA-like" evidence="5">
    <location>
        <begin position="15"/>
        <end position="134"/>
    </location>
</feature>
<dbReference type="PROSITE" id="PS51123">
    <property type="entry name" value="OMPA_2"/>
    <property type="match status" value="2"/>
</dbReference>
<comment type="caution">
    <text evidence="6">The sequence shown here is derived from an EMBL/GenBank/DDBJ whole genome shotgun (WGS) entry which is preliminary data.</text>
</comment>
<dbReference type="PANTHER" id="PTHR30329:SF21">
    <property type="entry name" value="LIPOPROTEIN YIAD-RELATED"/>
    <property type="match status" value="1"/>
</dbReference>
<evidence type="ECO:0000256" key="2">
    <source>
        <dbReference type="ARBA" id="ARBA00023136"/>
    </source>
</evidence>
<dbReference type="InterPro" id="IPR036737">
    <property type="entry name" value="OmpA-like_sf"/>
</dbReference>
<dbReference type="GO" id="GO:0009279">
    <property type="term" value="C:cell outer membrane"/>
    <property type="evidence" value="ECO:0007669"/>
    <property type="project" value="UniProtKB-SubCell"/>
</dbReference>
<comment type="subcellular location">
    <subcellularLocation>
        <location evidence="1">Cell outer membrane</location>
    </subcellularLocation>
</comment>
<dbReference type="InterPro" id="IPR006665">
    <property type="entry name" value="OmpA-like"/>
</dbReference>
<dbReference type="PANTHER" id="PTHR30329">
    <property type="entry name" value="STATOR ELEMENT OF FLAGELLAR MOTOR COMPLEX"/>
    <property type="match status" value="1"/>
</dbReference>
<dbReference type="CDD" id="cd07185">
    <property type="entry name" value="OmpA_C-like"/>
    <property type="match status" value="2"/>
</dbReference>
<evidence type="ECO:0000256" key="3">
    <source>
        <dbReference type="ARBA" id="ARBA00023237"/>
    </source>
</evidence>
<protein>
    <submittedName>
        <fullName evidence="6">OmpA family protein</fullName>
    </submittedName>
</protein>
<feature type="domain" description="OmpA-like" evidence="5">
    <location>
        <begin position="153"/>
        <end position="272"/>
    </location>
</feature>